<sequence>MTTRESKSWNLEQFLDSLILELDKAQDTLSLKGLTRKLTYTVKDVALDLNIFPVLEDGKVKFQMVKPGETGGSRISFQLGSITDRQIRENANEPPNKDDVQLDTLDEVDEEVKQSLRKVGVTSTRDLEKLNQRNVNIENVVKEKTGGEKSLDYSDLANLINKARRRKLSPQLSTLSATEQEEAVELTLRGSNFVLQQSTSYPAAMVNNQKAEVLHADAGELRLKVPRQALKDGDNALAIALDPYAVMQLNLQS</sequence>
<organism evidence="1 2">
    <name type="scientific">Hahella chejuensis (strain KCTC 2396)</name>
    <dbReference type="NCBI Taxonomy" id="349521"/>
    <lineage>
        <taxon>Bacteria</taxon>
        <taxon>Pseudomonadati</taxon>
        <taxon>Pseudomonadota</taxon>
        <taxon>Gammaproteobacteria</taxon>
        <taxon>Oceanospirillales</taxon>
        <taxon>Hahellaceae</taxon>
        <taxon>Hahella</taxon>
    </lineage>
</organism>
<protein>
    <submittedName>
        <fullName evidence="1">Uncharacterized protein</fullName>
    </submittedName>
</protein>
<reference evidence="1 2" key="1">
    <citation type="journal article" date="2005" name="Nucleic Acids Res.">
        <title>Genomic blueprint of Hahella chejuensis, a marine microbe producing an algicidal agent.</title>
        <authorList>
            <person name="Jeong H."/>
            <person name="Yim J.H."/>
            <person name="Lee C."/>
            <person name="Choi S.-H."/>
            <person name="Park Y.K."/>
            <person name="Yoon S.H."/>
            <person name="Hur C.-G."/>
            <person name="Kang H.-Y."/>
            <person name="Kim D."/>
            <person name="Lee H.H."/>
            <person name="Park K.H."/>
            <person name="Park S.-H."/>
            <person name="Park H.-S."/>
            <person name="Lee H.K."/>
            <person name="Oh T.K."/>
            <person name="Kim J.F."/>
        </authorList>
    </citation>
    <scope>NUCLEOTIDE SEQUENCE [LARGE SCALE GENOMIC DNA]</scope>
    <source>
        <strain evidence="1 2">KCTC 2396</strain>
    </source>
</reference>
<dbReference type="eggNOG" id="ENOG5030FWY">
    <property type="taxonomic scope" value="Bacteria"/>
</dbReference>
<name>Q2SFG2_HAHCH</name>
<dbReference type="KEGG" id="hch:HCH_03886"/>
<keyword evidence="2" id="KW-1185">Reference proteome</keyword>
<dbReference type="AlphaFoldDB" id="Q2SFG2"/>
<evidence type="ECO:0000313" key="2">
    <source>
        <dbReference type="Proteomes" id="UP000000238"/>
    </source>
</evidence>
<dbReference type="OrthoDB" id="517253at2"/>
<dbReference type="EMBL" id="CP000155">
    <property type="protein sequence ID" value="ABC30612.1"/>
    <property type="molecule type" value="Genomic_DNA"/>
</dbReference>
<dbReference type="STRING" id="349521.HCH_03886"/>
<evidence type="ECO:0000313" key="1">
    <source>
        <dbReference type="EMBL" id="ABC30612.1"/>
    </source>
</evidence>
<dbReference type="Proteomes" id="UP000000238">
    <property type="component" value="Chromosome"/>
</dbReference>
<gene>
    <name evidence="1" type="ordered locus">HCH_03886</name>
</gene>
<proteinExistence type="predicted"/>
<dbReference type="HOGENOM" id="CLU_1093260_0_0_6"/>
<dbReference type="RefSeq" id="WP_011397679.1">
    <property type="nucleotide sequence ID" value="NC_007645.1"/>
</dbReference>
<accession>Q2SFG2</accession>